<dbReference type="Proteomes" id="UP000187266">
    <property type="component" value="Chromosome"/>
</dbReference>
<evidence type="ECO:0000256" key="1">
    <source>
        <dbReference type="ARBA" id="ARBA00006464"/>
    </source>
</evidence>
<evidence type="ECO:0000313" key="4">
    <source>
        <dbReference type="EMBL" id="APX89005.1"/>
    </source>
</evidence>
<organism evidence="4 5">
    <name type="scientific">Brevirhabdus pacifica</name>
    <dbReference type="NCBI Taxonomy" id="1267768"/>
    <lineage>
        <taxon>Bacteria</taxon>
        <taxon>Pseudomonadati</taxon>
        <taxon>Pseudomonadota</taxon>
        <taxon>Alphaproteobacteria</taxon>
        <taxon>Rhodobacterales</taxon>
        <taxon>Paracoccaceae</taxon>
        <taxon>Brevirhabdus</taxon>
    </lineage>
</organism>
<name>A0A1U7DGD9_9RHOB</name>
<evidence type="ECO:0000313" key="5">
    <source>
        <dbReference type="Proteomes" id="UP000187266"/>
    </source>
</evidence>
<reference evidence="4 5" key="1">
    <citation type="submission" date="2017-01" db="EMBL/GenBank/DDBJ databases">
        <title>Genomic analysis of Xuhuaishuia manganoxidans DY6-4.</title>
        <authorList>
            <person name="Wang X."/>
        </authorList>
    </citation>
    <scope>NUCLEOTIDE SEQUENCE [LARGE SCALE GENOMIC DNA]</scope>
    <source>
        <strain evidence="4 5">DY6-4</strain>
    </source>
</reference>
<accession>A0A1U7DGD9</accession>
<dbReference type="EMBL" id="CP019124">
    <property type="protein sequence ID" value="APX89005.1"/>
    <property type="molecule type" value="Genomic_DNA"/>
</dbReference>
<evidence type="ECO:0000256" key="2">
    <source>
        <dbReference type="ARBA" id="ARBA00023169"/>
    </source>
</evidence>
<dbReference type="PANTHER" id="PTHR30576">
    <property type="entry name" value="COLANIC BIOSYNTHESIS UDP-GLUCOSE LIPID CARRIER TRANSFERASE"/>
    <property type="match status" value="1"/>
</dbReference>
<comment type="similarity">
    <text evidence="1">Belongs to the bacterial sugar transferase family.</text>
</comment>
<dbReference type="Pfam" id="PF02397">
    <property type="entry name" value="Bac_transf"/>
    <property type="match status" value="1"/>
</dbReference>
<dbReference type="GO" id="GO:0016780">
    <property type="term" value="F:phosphotransferase activity, for other substituted phosphate groups"/>
    <property type="evidence" value="ECO:0007669"/>
    <property type="project" value="TreeGrafter"/>
</dbReference>
<dbReference type="PANTHER" id="PTHR30576:SF0">
    <property type="entry name" value="UNDECAPRENYL-PHOSPHATE N-ACETYLGALACTOSAMINYL 1-PHOSPHATE TRANSFERASE-RELATED"/>
    <property type="match status" value="1"/>
</dbReference>
<dbReference type="RefSeq" id="WP_076979028.1">
    <property type="nucleotide sequence ID" value="NZ_CP019124.1"/>
</dbReference>
<proteinExistence type="inferred from homology"/>
<protein>
    <recommendedName>
        <fullName evidence="3">Bacterial sugar transferase domain-containing protein</fullName>
    </recommendedName>
</protein>
<dbReference type="GO" id="GO:0000271">
    <property type="term" value="P:polysaccharide biosynthetic process"/>
    <property type="evidence" value="ECO:0007669"/>
    <property type="project" value="UniProtKB-KW"/>
</dbReference>
<keyword evidence="2" id="KW-0270">Exopolysaccharide synthesis</keyword>
<keyword evidence="5" id="KW-1185">Reference proteome</keyword>
<feature type="domain" description="Bacterial sugar transferase" evidence="3">
    <location>
        <begin position="92"/>
        <end position="242"/>
    </location>
</feature>
<dbReference type="STRING" id="1267768.BV394_04080"/>
<gene>
    <name evidence="4" type="ORF">BV394_04080</name>
</gene>
<sequence length="404" mass="44180">MDSKPAETLPPVTGEFLPGRFLPSKMTARIAAATASAIPSPARGAGDNSALRSAIWKRHLRLVNGGRARGLLSGRELRSGYLPRNEMLDQVLNRGLAAFLILSTMPLFLTITAIILLSGSRQIFYSGTRIGRYGVPFQILKFRTLDPSAAKATSNGTLPKRTQLETSVGSYLRSSRMDELPQLINILRGEMVFFGPRPTRPELAAQYAAEAPGNELRFLVRPGLTGLAQALMTHQTPKRVRARFNSMCCRTHINYPRMAGFVFLVGLNVLIKGVLTLFSALRDAGSPVGSHRWLYSGFAKPRNATVNIETPEGPVAGALGGMSDEVLQFATTQPLAPGDYSMELVRKRRGGRRTRVRITAHIKSVMPMGIGLSGYAHFATYSIPSPLGRYRIERYFLDLAVIPG</sequence>
<evidence type="ECO:0000259" key="3">
    <source>
        <dbReference type="Pfam" id="PF02397"/>
    </source>
</evidence>
<accession>A0A2M9DFI7</accession>
<dbReference type="AlphaFoldDB" id="A0A1U7DGD9"/>
<dbReference type="InterPro" id="IPR003362">
    <property type="entry name" value="Bact_transf"/>
</dbReference>